<dbReference type="RefSeq" id="XP_028877142.1">
    <property type="nucleotide sequence ID" value="XM_029031569.1"/>
</dbReference>
<keyword evidence="12 22" id="KW-0472">Membrane</keyword>
<evidence type="ECO:0000313" key="25">
    <source>
        <dbReference type="Proteomes" id="UP000192257"/>
    </source>
</evidence>
<feature type="binding site" evidence="20">
    <location>
        <position position="254"/>
    </location>
    <ligand>
        <name>Zn(2+)</name>
        <dbReference type="ChEBI" id="CHEBI:29105"/>
        <note>catalytic</note>
    </ligand>
</feature>
<feature type="region of interest" description="Disordered" evidence="21">
    <location>
        <begin position="606"/>
        <end position="640"/>
    </location>
</feature>
<dbReference type="GO" id="GO:0007155">
    <property type="term" value="P:cell adhesion"/>
    <property type="evidence" value="ECO:0007669"/>
    <property type="project" value="UniProtKB-KW"/>
</dbReference>
<dbReference type="OrthoDB" id="527990at2759"/>
<evidence type="ECO:0000256" key="20">
    <source>
        <dbReference type="PIRSR" id="PIRSR601577-2"/>
    </source>
</evidence>
<evidence type="ECO:0000256" key="8">
    <source>
        <dbReference type="ARBA" id="ARBA00022801"/>
    </source>
</evidence>
<dbReference type="GO" id="GO:0004222">
    <property type="term" value="F:metalloendopeptidase activity"/>
    <property type="evidence" value="ECO:0007669"/>
    <property type="project" value="InterPro"/>
</dbReference>
<proteinExistence type="inferred from homology"/>
<keyword evidence="14" id="KW-1015">Disulfide bond</keyword>
<evidence type="ECO:0000256" key="23">
    <source>
        <dbReference type="SAM" id="SignalP"/>
    </source>
</evidence>
<feature type="compositionally biased region" description="Basic and acidic residues" evidence="21">
    <location>
        <begin position="834"/>
        <end position="847"/>
    </location>
</feature>
<evidence type="ECO:0000256" key="17">
    <source>
        <dbReference type="ARBA" id="ARBA00030707"/>
    </source>
</evidence>
<evidence type="ECO:0000256" key="4">
    <source>
        <dbReference type="ARBA" id="ARBA00012397"/>
    </source>
</evidence>
<keyword evidence="15" id="KW-0325">Glycoprotein</keyword>
<keyword evidence="11 20" id="KW-0482">Metalloprotease</keyword>
<dbReference type="PANTHER" id="PTHR10942">
    <property type="entry name" value="LEISHMANOLYSIN-LIKE PEPTIDASE"/>
    <property type="match status" value="1"/>
</dbReference>
<feature type="binding site" evidence="20">
    <location>
        <position position="334"/>
    </location>
    <ligand>
        <name>Zn(2+)</name>
        <dbReference type="ChEBI" id="CHEBI:29105"/>
        <note>catalytic</note>
    </ligand>
</feature>
<feature type="binding site" evidence="20">
    <location>
        <position position="258"/>
    </location>
    <ligand>
        <name>Zn(2+)</name>
        <dbReference type="ChEBI" id="CHEBI:29105"/>
        <note>catalytic</note>
    </ligand>
</feature>
<feature type="compositionally biased region" description="Basic and acidic residues" evidence="21">
    <location>
        <begin position="669"/>
        <end position="680"/>
    </location>
</feature>
<protein>
    <recommendedName>
        <fullName evidence="4">leishmanolysin</fullName>
        <ecNumber evidence="4">3.4.24.36</ecNumber>
    </recommendedName>
    <alternativeName>
        <fullName evidence="17">Cell surface protease</fullName>
    </alternativeName>
    <alternativeName>
        <fullName evidence="18">Major surface glycoprotein</fullName>
    </alternativeName>
    <alternativeName>
        <fullName evidence="16">Protein gp63</fullName>
    </alternativeName>
</protein>
<feature type="compositionally biased region" description="Low complexity" evidence="21">
    <location>
        <begin position="691"/>
        <end position="703"/>
    </location>
</feature>
<dbReference type="GeneID" id="39991349"/>
<evidence type="ECO:0000256" key="14">
    <source>
        <dbReference type="ARBA" id="ARBA00023157"/>
    </source>
</evidence>
<evidence type="ECO:0000256" key="11">
    <source>
        <dbReference type="ARBA" id="ARBA00023049"/>
    </source>
</evidence>
<evidence type="ECO:0000256" key="18">
    <source>
        <dbReference type="ARBA" id="ARBA00032290"/>
    </source>
</evidence>
<dbReference type="VEuPathDB" id="TriTrypDB:TM35_000971060"/>
<feature type="signal peptide" evidence="23">
    <location>
        <begin position="1"/>
        <end position="25"/>
    </location>
</feature>
<evidence type="ECO:0000256" key="22">
    <source>
        <dbReference type="SAM" id="Phobius"/>
    </source>
</evidence>
<dbReference type="GO" id="GO:0005737">
    <property type="term" value="C:cytoplasm"/>
    <property type="evidence" value="ECO:0007669"/>
    <property type="project" value="TreeGrafter"/>
</dbReference>
<keyword evidence="6 20" id="KW-0479">Metal-binding</keyword>
<dbReference type="Proteomes" id="UP000192257">
    <property type="component" value="Unassembled WGS sequence"/>
</dbReference>
<evidence type="ECO:0000256" key="1">
    <source>
        <dbReference type="ARBA" id="ARBA00001249"/>
    </source>
</evidence>
<keyword evidence="13" id="KW-0865">Zymogen</keyword>
<feature type="active site" evidence="19">
    <location>
        <position position="255"/>
    </location>
</feature>
<dbReference type="GO" id="GO:0016020">
    <property type="term" value="C:membrane"/>
    <property type="evidence" value="ECO:0007669"/>
    <property type="project" value="UniProtKB-SubCell"/>
</dbReference>
<comment type="similarity">
    <text evidence="3">Belongs to the peptidase M8 family.</text>
</comment>
<evidence type="ECO:0000256" key="10">
    <source>
        <dbReference type="ARBA" id="ARBA00022889"/>
    </source>
</evidence>
<comment type="cofactor">
    <cofactor evidence="20">
        <name>Zn(2+)</name>
        <dbReference type="ChEBI" id="CHEBI:29105"/>
    </cofactor>
    <text evidence="20">Binds 1 zinc ion per subunit.</text>
</comment>
<dbReference type="PRINTS" id="PR00782">
    <property type="entry name" value="LSHMANOLYSIN"/>
</dbReference>
<accession>A0A1X0NEE9</accession>
<name>A0A1X0NEE9_9TRYP</name>
<feature type="compositionally biased region" description="Polar residues" evidence="21">
    <location>
        <begin position="681"/>
        <end position="690"/>
    </location>
</feature>
<gene>
    <name evidence="24" type="ORF">TM35_000971060</name>
</gene>
<keyword evidence="5 24" id="KW-0645">Protease</keyword>
<evidence type="ECO:0000256" key="13">
    <source>
        <dbReference type="ARBA" id="ARBA00023145"/>
    </source>
</evidence>
<keyword evidence="25" id="KW-1185">Reference proteome</keyword>
<dbReference type="Pfam" id="PF01457">
    <property type="entry name" value="Peptidase_M8"/>
    <property type="match status" value="1"/>
</dbReference>
<keyword evidence="22" id="KW-0812">Transmembrane</keyword>
<dbReference type="InterPro" id="IPR001577">
    <property type="entry name" value="Peptidase_M8"/>
</dbReference>
<evidence type="ECO:0000256" key="2">
    <source>
        <dbReference type="ARBA" id="ARBA00004370"/>
    </source>
</evidence>
<dbReference type="PANTHER" id="PTHR10942:SF0">
    <property type="entry name" value="LEISHMANOLYSIN-LIKE PEPTIDASE"/>
    <property type="match status" value="1"/>
</dbReference>
<comment type="catalytic activity">
    <reaction evidence="1">
        <text>Preference for hydrophobic residues at P1 and P1' and basic residues at P2' and P3'. A model nonapeptide is cleaved at -Ala-Tyr-|-Leu-Lys-Lys-.</text>
        <dbReference type="EC" id="3.4.24.36"/>
    </reaction>
</comment>
<comment type="caution">
    <text evidence="24">The sequence shown here is derived from an EMBL/GenBank/DDBJ whole genome shotgun (WGS) entry which is preliminary data.</text>
</comment>
<feature type="compositionally biased region" description="Basic and acidic residues" evidence="21">
    <location>
        <begin position="606"/>
        <end position="619"/>
    </location>
</feature>
<keyword evidence="8" id="KW-0378">Hydrolase</keyword>
<dbReference type="Gene3D" id="3.90.132.10">
    <property type="entry name" value="Leishmanolysin , domain 2"/>
    <property type="match status" value="1"/>
</dbReference>
<evidence type="ECO:0000256" key="6">
    <source>
        <dbReference type="ARBA" id="ARBA00022723"/>
    </source>
</evidence>
<feature type="compositionally biased region" description="Gly residues" evidence="21">
    <location>
        <begin position="704"/>
        <end position="716"/>
    </location>
</feature>
<evidence type="ECO:0000256" key="7">
    <source>
        <dbReference type="ARBA" id="ARBA00022729"/>
    </source>
</evidence>
<feature type="compositionally biased region" description="Low complexity" evidence="21">
    <location>
        <begin position="722"/>
        <end position="738"/>
    </location>
</feature>
<dbReference type="AlphaFoldDB" id="A0A1X0NEE9"/>
<evidence type="ECO:0000256" key="21">
    <source>
        <dbReference type="SAM" id="MobiDB-lite"/>
    </source>
</evidence>
<evidence type="ECO:0000313" key="24">
    <source>
        <dbReference type="EMBL" id="ORC82118.1"/>
    </source>
</evidence>
<dbReference type="GO" id="GO:0006508">
    <property type="term" value="P:proteolysis"/>
    <property type="evidence" value="ECO:0007669"/>
    <property type="project" value="UniProtKB-KW"/>
</dbReference>
<evidence type="ECO:0000256" key="19">
    <source>
        <dbReference type="PIRSR" id="PIRSR601577-1"/>
    </source>
</evidence>
<dbReference type="EC" id="3.4.24.36" evidence="4"/>
<feature type="transmembrane region" description="Helical" evidence="22">
    <location>
        <begin position="908"/>
        <end position="927"/>
    </location>
</feature>
<keyword evidence="22" id="KW-1133">Transmembrane helix</keyword>
<sequence>MEKHSMRHLLWTALFLLYCSCGCLAAVVQQLPQKGQSALHAYTVSTDTNVQTDDKDWHPIRIGVYTKFVEDVVKYCNAKERGKPSEYTELDNKLKELKEKLEDEEFYEEEFAGEDTFNLEREVEELQKELNFDSRCKDGITEKIKKVLFKEVLPKAIKLHTDRLKVKQMERTPILSAGENKRIQNSCQFFKDSFKSNVQDSSDFDFMIFVGLSDEPKNVEICSKDDEKRPTSAVIKFVPKEIKATRHFIRLTAHEIAHGLGFQHDLMKQLNMIKERESGVAHMQRHILARKYFMVNSSKTVEMMKNHYKCENNDNNKVEGLYLENQEDHENSSHWERLIAKDELMSTYIGETSGMYYTNLTLAAFEDMKFYKAVFEKAEPMSWGNQSGCEFLQGKKDTTKTEYSTLFCKDDDAKTILKCTSDRFALGICSTKDNRNNLPEGYQYVKDRSTGYTAKDLMDGHTFIRPLEGTACEGGKEDLLPGSIRSSMSRCVDLNAPLEPKNSRNGVKFQGICAKVKCNNETKKVSVLKGNDESTEDNWHKCPEEGGSINIAHVAGTEFSGGSIECPKYEEVCIGLLETEAPTNIKFYNAKKITDGYVDVNVAKEEKKKEVKQEKKKPIDAQTQVVSPEPHTAPSNVIQNVDSLPAATPLARENKHGQKNQGPIVPQDAHGKHPESENVEHTGSSSLGPESNTGSRGTSTGNSGSDGSGGASGNGGNLVNVSQSAQSEPSSSASASAPAPAPAPDPASSKAPAHGISQQIADQPAVNSDQQNEKQTSPRAQDQHQASNETENKVQSPNGKQVESAPVAPNGEVHSSNSSTKASDDSTDVQNNTHGEESTPRNRRDTADAATSPTTSNPNTVDAANEPSSHTANNAALNGTSLTEDQMKEETLKHPNVMGALGPDSSIMVSYMAPLALLVCVVGFVMVP</sequence>
<keyword evidence="9 20" id="KW-0862">Zinc</keyword>
<dbReference type="EMBL" id="NBCO01000097">
    <property type="protein sequence ID" value="ORC82118.1"/>
    <property type="molecule type" value="Genomic_DNA"/>
</dbReference>
<evidence type="ECO:0000256" key="16">
    <source>
        <dbReference type="ARBA" id="ARBA00030640"/>
    </source>
</evidence>
<evidence type="ECO:0000256" key="5">
    <source>
        <dbReference type="ARBA" id="ARBA00022670"/>
    </source>
</evidence>
<reference evidence="24 25" key="1">
    <citation type="submission" date="2017-03" db="EMBL/GenBank/DDBJ databases">
        <title>An alternative strategy for trypanosome survival in the mammalian bloodstream revealed through genome and transcriptome analysis of the ubiquitous bovine parasite Trypanosoma (Megatrypanum) theileri.</title>
        <authorList>
            <person name="Kelly S."/>
            <person name="Ivens A."/>
            <person name="Mott A."/>
            <person name="O'Neill E."/>
            <person name="Emms D."/>
            <person name="Macleod O."/>
            <person name="Voorheis P."/>
            <person name="Matthews J."/>
            <person name="Matthews K."/>
            <person name="Carrington M."/>
        </authorList>
    </citation>
    <scope>NUCLEOTIDE SEQUENCE [LARGE SCALE GENOMIC DNA]</scope>
    <source>
        <strain evidence="24">Edinburgh</strain>
    </source>
</reference>
<keyword evidence="10" id="KW-0130">Cell adhesion</keyword>
<evidence type="ECO:0000256" key="12">
    <source>
        <dbReference type="ARBA" id="ARBA00023136"/>
    </source>
</evidence>
<keyword evidence="7 23" id="KW-0732">Signal</keyword>
<evidence type="ECO:0000256" key="3">
    <source>
        <dbReference type="ARBA" id="ARBA00005860"/>
    </source>
</evidence>
<dbReference type="Gene3D" id="2.30.34.10">
    <property type="entry name" value="Leishmanolysin domain 4"/>
    <property type="match status" value="1"/>
</dbReference>
<feature type="region of interest" description="Disordered" evidence="21">
    <location>
        <begin position="653"/>
        <end position="877"/>
    </location>
</feature>
<comment type="subcellular location">
    <subcellularLocation>
        <location evidence="2">Membrane</location>
    </subcellularLocation>
</comment>
<dbReference type="GO" id="GO:0046872">
    <property type="term" value="F:metal ion binding"/>
    <property type="evidence" value="ECO:0007669"/>
    <property type="project" value="UniProtKB-KW"/>
</dbReference>
<feature type="compositionally biased region" description="Polar residues" evidence="21">
    <location>
        <begin position="857"/>
        <end position="877"/>
    </location>
</feature>
<evidence type="ECO:0000256" key="15">
    <source>
        <dbReference type="ARBA" id="ARBA00023180"/>
    </source>
</evidence>
<dbReference type="Gene3D" id="2.10.55.10">
    <property type="entry name" value="Leishmanolysin domain 3"/>
    <property type="match status" value="1"/>
</dbReference>
<feature type="chain" id="PRO_5012236276" description="leishmanolysin" evidence="23">
    <location>
        <begin position="26"/>
        <end position="928"/>
    </location>
</feature>
<evidence type="ECO:0000256" key="9">
    <source>
        <dbReference type="ARBA" id="ARBA00022833"/>
    </source>
</evidence>
<feature type="compositionally biased region" description="Polar residues" evidence="21">
    <location>
        <begin position="756"/>
        <end position="801"/>
    </location>
</feature>
<dbReference type="SUPFAM" id="SSF55486">
    <property type="entry name" value="Metalloproteases ('zincins'), catalytic domain"/>
    <property type="match status" value="1"/>
</dbReference>
<organism evidence="24 25">
    <name type="scientific">Trypanosoma theileri</name>
    <dbReference type="NCBI Taxonomy" id="67003"/>
    <lineage>
        <taxon>Eukaryota</taxon>
        <taxon>Discoba</taxon>
        <taxon>Euglenozoa</taxon>
        <taxon>Kinetoplastea</taxon>
        <taxon>Metakinetoplastina</taxon>
        <taxon>Trypanosomatida</taxon>
        <taxon>Trypanosomatidae</taxon>
        <taxon>Trypanosoma</taxon>
    </lineage>
</organism>
<dbReference type="Gene3D" id="3.10.170.20">
    <property type="match status" value="1"/>
</dbReference>